<reference evidence="3" key="1">
    <citation type="journal article" date="2005" name="Nature">
        <title>The map-based sequence of the rice genome.</title>
        <authorList>
            <consortium name="International rice genome sequencing project (IRGSP)"/>
            <person name="Matsumoto T."/>
            <person name="Wu J."/>
            <person name="Kanamori H."/>
            <person name="Katayose Y."/>
            <person name="Fujisawa M."/>
            <person name="Namiki N."/>
            <person name="Mizuno H."/>
            <person name="Yamamoto K."/>
            <person name="Antonio B.A."/>
            <person name="Baba T."/>
            <person name="Sakata K."/>
            <person name="Nagamura Y."/>
            <person name="Aoki H."/>
            <person name="Arikawa K."/>
            <person name="Arita K."/>
            <person name="Bito T."/>
            <person name="Chiden Y."/>
            <person name="Fujitsuka N."/>
            <person name="Fukunaka R."/>
            <person name="Hamada M."/>
            <person name="Harada C."/>
            <person name="Hayashi A."/>
            <person name="Hijishita S."/>
            <person name="Honda M."/>
            <person name="Hosokawa S."/>
            <person name="Ichikawa Y."/>
            <person name="Idonuma A."/>
            <person name="Iijima M."/>
            <person name="Ikeda M."/>
            <person name="Ikeno M."/>
            <person name="Ito K."/>
            <person name="Ito S."/>
            <person name="Ito T."/>
            <person name="Ito Y."/>
            <person name="Ito Y."/>
            <person name="Iwabuchi A."/>
            <person name="Kamiya K."/>
            <person name="Karasawa W."/>
            <person name="Kurita K."/>
            <person name="Katagiri S."/>
            <person name="Kikuta A."/>
            <person name="Kobayashi H."/>
            <person name="Kobayashi N."/>
            <person name="Machita K."/>
            <person name="Maehara T."/>
            <person name="Masukawa M."/>
            <person name="Mizubayashi T."/>
            <person name="Mukai Y."/>
            <person name="Nagasaki H."/>
            <person name="Nagata Y."/>
            <person name="Naito S."/>
            <person name="Nakashima M."/>
            <person name="Nakama Y."/>
            <person name="Nakamichi Y."/>
            <person name="Nakamura M."/>
            <person name="Meguro A."/>
            <person name="Negishi M."/>
            <person name="Ohta I."/>
            <person name="Ohta T."/>
            <person name="Okamoto M."/>
            <person name="Ono N."/>
            <person name="Saji S."/>
            <person name="Sakaguchi M."/>
            <person name="Sakai K."/>
            <person name="Shibata M."/>
            <person name="Shimokawa T."/>
            <person name="Song J."/>
            <person name="Takazaki Y."/>
            <person name="Terasawa K."/>
            <person name="Tsugane M."/>
            <person name="Tsuji K."/>
            <person name="Ueda S."/>
            <person name="Waki K."/>
            <person name="Yamagata H."/>
            <person name="Yamamoto M."/>
            <person name="Yamamoto S."/>
            <person name="Yamane H."/>
            <person name="Yoshiki S."/>
            <person name="Yoshihara R."/>
            <person name="Yukawa K."/>
            <person name="Zhong H."/>
            <person name="Yano M."/>
            <person name="Yuan Q."/>
            <person name="Ouyang S."/>
            <person name="Liu J."/>
            <person name="Jones K.M."/>
            <person name="Gansberger K."/>
            <person name="Moffat K."/>
            <person name="Hill J."/>
            <person name="Bera J."/>
            <person name="Fadrosh D."/>
            <person name="Jin S."/>
            <person name="Johri S."/>
            <person name="Kim M."/>
            <person name="Overton L."/>
            <person name="Reardon M."/>
            <person name="Tsitrin T."/>
            <person name="Vuong H."/>
            <person name="Weaver B."/>
            <person name="Ciecko A."/>
            <person name="Tallon L."/>
            <person name="Jackson J."/>
            <person name="Pai G."/>
            <person name="Aken S.V."/>
            <person name="Utterback T."/>
            <person name="Reidmuller S."/>
            <person name="Feldblyum T."/>
            <person name="Hsiao J."/>
            <person name="Zismann V."/>
            <person name="Iobst S."/>
            <person name="de Vazeille A.R."/>
            <person name="Buell C.R."/>
            <person name="Ying K."/>
            <person name="Li Y."/>
            <person name="Lu T."/>
            <person name="Huang Y."/>
            <person name="Zhao Q."/>
            <person name="Feng Q."/>
            <person name="Zhang L."/>
            <person name="Zhu J."/>
            <person name="Weng Q."/>
            <person name="Mu J."/>
            <person name="Lu Y."/>
            <person name="Fan D."/>
            <person name="Liu Y."/>
            <person name="Guan J."/>
            <person name="Zhang Y."/>
            <person name="Yu S."/>
            <person name="Liu X."/>
            <person name="Zhang Y."/>
            <person name="Hong G."/>
            <person name="Han B."/>
            <person name="Choisne N."/>
            <person name="Demange N."/>
            <person name="Orjeda G."/>
            <person name="Samain S."/>
            <person name="Cattolico L."/>
            <person name="Pelletier E."/>
            <person name="Couloux A."/>
            <person name="Segurens B."/>
            <person name="Wincker P."/>
            <person name="D'Hont A."/>
            <person name="Scarpelli C."/>
            <person name="Weissenbach J."/>
            <person name="Salanoubat M."/>
            <person name="Quetier F."/>
            <person name="Yu Y."/>
            <person name="Kim H.R."/>
            <person name="Rambo T."/>
            <person name="Currie J."/>
            <person name="Collura K."/>
            <person name="Luo M."/>
            <person name="Yang T."/>
            <person name="Ammiraju J.S.S."/>
            <person name="Engler F."/>
            <person name="Soderlund C."/>
            <person name="Wing R.A."/>
            <person name="Palmer L.E."/>
            <person name="de la Bastide M."/>
            <person name="Spiegel L."/>
            <person name="Nascimento L."/>
            <person name="Zutavern T."/>
            <person name="O'Shaughnessy A."/>
            <person name="Dike S."/>
            <person name="Dedhia N."/>
            <person name="Preston R."/>
            <person name="Balija V."/>
            <person name="McCombie W.R."/>
            <person name="Chow T."/>
            <person name="Chen H."/>
            <person name="Chung M."/>
            <person name="Chen C."/>
            <person name="Shaw J."/>
            <person name="Wu H."/>
            <person name="Hsiao K."/>
            <person name="Chao Y."/>
            <person name="Chu M."/>
            <person name="Cheng C."/>
            <person name="Hour A."/>
            <person name="Lee P."/>
            <person name="Lin S."/>
            <person name="Lin Y."/>
            <person name="Liou J."/>
            <person name="Liu S."/>
            <person name="Hsing Y."/>
            <person name="Raghuvanshi S."/>
            <person name="Mohanty A."/>
            <person name="Bharti A.K."/>
            <person name="Gaur A."/>
            <person name="Gupta V."/>
            <person name="Kumar D."/>
            <person name="Ravi V."/>
            <person name="Vij S."/>
            <person name="Kapur A."/>
            <person name="Khurana P."/>
            <person name="Khurana P."/>
            <person name="Khurana J.P."/>
            <person name="Tyagi A.K."/>
            <person name="Gaikwad K."/>
            <person name="Singh A."/>
            <person name="Dalal V."/>
            <person name="Srivastava S."/>
            <person name="Dixit A."/>
            <person name="Pal A.K."/>
            <person name="Ghazi I.A."/>
            <person name="Yadav M."/>
            <person name="Pandit A."/>
            <person name="Bhargava A."/>
            <person name="Sureshbabu K."/>
            <person name="Batra K."/>
            <person name="Sharma T.R."/>
            <person name="Mohapatra T."/>
            <person name="Singh N.K."/>
            <person name="Messing J."/>
            <person name="Nelson A.B."/>
            <person name="Fuks G."/>
            <person name="Kavchok S."/>
            <person name="Keizer G."/>
            <person name="Linton E."/>
            <person name="Llaca V."/>
            <person name="Song R."/>
            <person name="Tanyolac B."/>
            <person name="Young S."/>
            <person name="Ho-Il K."/>
            <person name="Hahn J.H."/>
            <person name="Sangsakoo G."/>
            <person name="Vanavichit A."/>
            <person name="de Mattos Luiz.A.T."/>
            <person name="Zimmer P.D."/>
            <person name="Malone G."/>
            <person name="Dellagostin O."/>
            <person name="de Oliveira A.C."/>
            <person name="Bevan M."/>
            <person name="Bancroft I."/>
            <person name="Minx P."/>
            <person name="Cordum H."/>
            <person name="Wilson R."/>
            <person name="Cheng Z."/>
            <person name="Jin W."/>
            <person name="Jiang J."/>
            <person name="Leong S.A."/>
            <person name="Iwama H."/>
            <person name="Gojobori T."/>
            <person name="Itoh T."/>
            <person name="Niimura Y."/>
            <person name="Fujii Y."/>
            <person name="Habara T."/>
            <person name="Sakai H."/>
            <person name="Sato Y."/>
            <person name="Wilson G."/>
            <person name="Kumar K."/>
            <person name="McCouch S."/>
            <person name="Juretic N."/>
            <person name="Hoen D."/>
            <person name="Wright S."/>
            <person name="Bruskiewich R."/>
            <person name="Bureau T."/>
            <person name="Miyao A."/>
            <person name="Hirochika H."/>
            <person name="Nishikawa T."/>
            <person name="Kadowaki K."/>
            <person name="Sugiura M."/>
            <person name="Burr B."/>
            <person name="Sasaki T."/>
        </authorList>
    </citation>
    <scope>NUCLEOTIDE SEQUENCE [LARGE SCALE GENOMIC DNA]</scope>
    <source>
        <strain evidence="3">cv. Nipponbare</strain>
    </source>
</reference>
<evidence type="ECO:0000313" key="3">
    <source>
        <dbReference type="Proteomes" id="UP000000763"/>
    </source>
</evidence>
<protein>
    <submittedName>
        <fullName evidence="2">Uncharacterized protein</fullName>
    </submittedName>
</protein>
<evidence type="ECO:0000313" key="2">
    <source>
        <dbReference type="EMBL" id="BAD31831.1"/>
    </source>
</evidence>
<proteinExistence type="predicted"/>
<dbReference type="AlphaFoldDB" id="Q69L91"/>
<dbReference type="Proteomes" id="UP000000763">
    <property type="component" value="Chromosome 7"/>
</dbReference>
<reference evidence="3" key="2">
    <citation type="journal article" date="2008" name="Nucleic Acids Res.">
        <title>The rice annotation project database (RAP-DB): 2008 update.</title>
        <authorList>
            <consortium name="The rice annotation project (RAP)"/>
        </authorList>
    </citation>
    <scope>GENOME REANNOTATION</scope>
    <source>
        <strain evidence="3">cv. Nipponbare</strain>
    </source>
</reference>
<feature type="region of interest" description="Disordered" evidence="1">
    <location>
        <begin position="1"/>
        <end position="27"/>
    </location>
</feature>
<name>Q69L91_ORYSJ</name>
<gene>
    <name evidence="2" type="primary">B1026C12.26</name>
</gene>
<dbReference type="EMBL" id="AP005869">
    <property type="protein sequence ID" value="BAD31831.1"/>
    <property type="molecule type" value="Genomic_DNA"/>
</dbReference>
<accession>Q69L91</accession>
<organism evidence="2 3">
    <name type="scientific">Oryza sativa subsp. japonica</name>
    <name type="common">Rice</name>
    <dbReference type="NCBI Taxonomy" id="39947"/>
    <lineage>
        <taxon>Eukaryota</taxon>
        <taxon>Viridiplantae</taxon>
        <taxon>Streptophyta</taxon>
        <taxon>Embryophyta</taxon>
        <taxon>Tracheophyta</taxon>
        <taxon>Spermatophyta</taxon>
        <taxon>Magnoliopsida</taxon>
        <taxon>Liliopsida</taxon>
        <taxon>Poales</taxon>
        <taxon>Poaceae</taxon>
        <taxon>BOP clade</taxon>
        <taxon>Oryzoideae</taxon>
        <taxon>Oryzeae</taxon>
        <taxon>Oryzinae</taxon>
        <taxon>Oryza</taxon>
        <taxon>Oryza sativa</taxon>
    </lineage>
</organism>
<evidence type="ECO:0000256" key="1">
    <source>
        <dbReference type="SAM" id="MobiDB-lite"/>
    </source>
</evidence>
<sequence>MATAARGDGGAWRQRRLDDSGGAMTVGIGTLRPQLHTAAVEARDPAGGNRPRTDPAAVAALSPCGIRSPSFPPQIRWRGGASTVVRPEGRTDPAGGVEAAAADDDKEEFFVFSCGRCRPHTKISIFPDH</sequence>